<dbReference type="InterPro" id="IPR033558">
    <property type="entry name" value="IFT25"/>
</dbReference>
<evidence type="ECO:0000313" key="2">
    <source>
        <dbReference type="Proteomes" id="UP000694865"/>
    </source>
</evidence>
<protein>
    <submittedName>
        <fullName evidence="3">Intraflagellar transport protein 25 homolog isoform X1</fullName>
    </submittedName>
</protein>
<evidence type="ECO:0000259" key="1">
    <source>
        <dbReference type="Pfam" id="PF00754"/>
    </source>
</evidence>
<sequence length="140" mass="15631">MFDVALTDAGAKVVLATASDEKHPPEHMIDGSEETFWSSTGLFPQEFVISFSGLMNINAVNLKTYQIHKMSIERSVQAEPIDFEILEEKEFTVTDMALQVEDFTFDEATAATHLRFVVKSGYDHFISVHQVSVDGTAARQ</sequence>
<proteinExistence type="predicted"/>
<accession>A0ABM0GQ56</accession>
<dbReference type="RefSeq" id="XP_002734876.1">
    <property type="nucleotide sequence ID" value="XM_002734830.2"/>
</dbReference>
<feature type="domain" description="F5/8 type C" evidence="1">
    <location>
        <begin position="17"/>
        <end position="122"/>
    </location>
</feature>
<dbReference type="Gene3D" id="2.60.120.260">
    <property type="entry name" value="Galactose-binding domain-like"/>
    <property type="match status" value="1"/>
</dbReference>
<keyword evidence="2" id="KW-1185">Reference proteome</keyword>
<evidence type="ECO:0000313" key="3">
    <source>
        <dbReference type="RefSeq" id="XP_002734876.1"/>
    </source>
</evidence>
<dbReference type="GeneID" id="100376624"/>
<gene>
    <name evidence="3" type="primary">LOC100376624</name>
</gene>
<dbReference type="Proteomes" id="UP000694865">
    <property type="component" value="Unplaced"/>
</dbReference>
<dbReference type="SUPFAM" id="SSF49785">
    <property type="entry name" value="Galactose-binding domain-like"/>
    <property type="match status" value="1"/>
</dbReference>
<dbReference type="PANTHER" id="PTHR33906:SF1">
    <property type="entry name" value="INTRAFLAGELLAR TRANSPORT PROTEIN 25 HOMOLOG"/>
    <property type="match status" value="1"/>
</dbReference>
<dbReference type="Pfam" id="PF00754">
    <property type="entry name" value="F5_F8_type_C"/>
    <property type="match status" value="1"/>
</dbReference>
<dbReference type="InterPro" id="IPR000421">
    <property type="entry name" value="FA58C"/>
</dbReference>
<reference evidence="3" key="1">
    <citation type="submission" date="2025-08" db="UniProtKB">
        <authorList>
            <consortium name="RefSeq"/>
        </authorList>
    </citation>
    <scope>IDENTIFICATION</scope>
    <source>
        <tissue evidence="3">Testes</tissue>
    </source>
</reference>
<organism evidence="2 3">
    <name type="scientific">Saccoglossus kowalevskii</name>
    <name type="common">Acorn worm</name>
    <dbReference type="NCBI Taxonomy" id="10224"/>
    <lineage>
        <taxon>Eukaryota</taxon>
        <taxon>Metazoa</taxon>
        <taxon>Hemichordata</taxon>
        <taxon>Enteropneusta</taxon>
        <taxon>Harrimaniidae</taxon>
        <taxon>Saccoglossus</taxon>
    </lineage>
</organism>
<dbReference type="InterPro" id="IPR008979">
    <property type="entry name" value="Galactose-bd-like_sf"/>
</dbReference>
<dbReference type="PANTHER" id="PTHR33906">
    <property type="entry name" value="INTRAFLAGELLAR TRANSPORT PROTEIN 25 HOMOLOG"/>
    <property type="match status" value="1"/>
</dbReference>
<name>A0ABM0GQ56_SACKO</name>